<sequence>MNVTSFITRNYNNEQRTMNYYAKQTQSNPISKKVKPWAKYAQ</sequence>
<dbReference type="EMBL" id="BARW01019613">
    <property type="protein sequence ID" value="GAI97351.1"/>
    <property type="molecule type" value="Genomic_DNA"/>
</dbReference>
<reference evidence="1" key="1">
    <citation type="journal article" date="2014" name="Front. Microbiol.">
        <title>High frequency of phylogenetically diverse reductive dehalogenase-homologous genes in deep subseafloor sedimentary metagenomes.</title>
        <authorList>
            <person name="Kawai M."/>
            <person name="Futagami T."/>
            <person name="Toyoda A."/>
            <person name="Takaki Y."/>
            <person name="Nishi S."/>
            <person name="Hori S."/>
            <person name="Arai W."/>
            <person name="Tsubouchi T."/>
            <person name="Morono Y."/>
            <person name="Uchiyama I."/>
            <person name="Ito T."/>
            <person name="Fujiyama A."/>
            <person name="Inagaki F."/>
            <person name="Takami H."/>
        </authorList>
    </citation>
    <scope>NUCLEOTIDE SEQUENCE</scope>
    <source>
        <strain evidence="1">Expedition CK06-06</strain>
    </source>
</reference>
<evidence type="ECO:0000313" key="2">
    <source>
        <dbReference type="EMBL" id="GAJ09381.1"/>
    </source>
</evidence>
<organism evidence="1">
    <name type="scientific">marine sediment metagenome</name>
    <dbReference type="NCBI Taxonomy" id="412755"/>
    <lineage>
        <taxon>unclassified sequences</taxon>
        <taxon>metagenomes</taxon>
        <taxon>ecological metagenomes</taxon>
    </lineage>
</organism>
<comment type="caution">
    <text evidence="1">The sequence shown here is derived from an EMBL/GenBank/DDBJ whole genome shotgun (WGS) entry which is preliminary data.</text>
</comment>
<name>X1U145_9ZZZZ</name>
<gene>
    <name evidence="1" type="ORF">S12H4_33298</name>
    <name evidence="2" type="ORF">S12H4_49089</name>
</gene>
<dbReference type="AlphaFoldDB" id="X1U145"/>
<proteinExistence type="predicted"/>
<dbReference type="EMBL" id="BARW01030758">
    <property type="protein sequence ID" value="GAJ09381.1"/>
    <property type="molecule type" value="Genomic_DNA"/>
</dbReference>
<accession>X1U145</accession>
<protein>
    <submittedName>
        <fullName evidence="1">Uncharacterized protein</fullName>
    </submittedName>
</protein>
<evidence type="ECO:0000313" key="1">
    <source>
        <dbReference type="EMBL" id="GAI97351.1"/>
    </source>
</evidence>